<dbReference type="PANTHER" id="PTHR30231">
    <property type="entry name" value="DNA POLYMERASE III SUBUNIT EPSILON"/>
    <property type="match status" value="1"/>
</dbReference>
<dbReference type="SUPFAM" id="SSF53098">
    <property type="entry name" value="Ribonuclease H-like"/>
    <property type="match status" value="1"/>
</dbReference>
<dbReference type="GO" id="GO:0045004">
    <property type="term" value="P:DNA replication proofreading"/>
    <property type="evidence" value="ECO:0007669"/>
    <property type="project" value="TreeGrafter"/>
</dbReference>
<proteinExistence type="predicted"/>
<dbReference type="InterPro" id="IPR012337">
    <property type="entry name" value="RNaseH-like_sf"/>
</dbReference>
<dbReference type="SMART" id="SM00479">
    <property type="entry name" value="EXOIII"/>
    <property type="match status" value="1"/>
</dbReference>
<dbReference type="EMBL" id="LNCD01000075">
    <property type="protein sequence ID" value="KWV51988.1"/>
    <property type="molecule type" value="Genomic_DNA"/>
</dbReference>
<evidence type="ECO:0000256" key="1">
    <source>
        <dbReference type="ARBA" id="ARBA00025483"/>
    </source>
</evidence>
<gene>
    <name evidence="4" type="ORF">AS026_05305</name>
</gene>
<dbReference type="CDD" id="cd06127">
    <property type="entry name" value="DEDDh"/>
    <property type="match status" value="1"/>
</dbReference>
<dbReference type="AlphaFoldDB" id="A0A109JNE3"/>
<evidence type="ECO:0000259" key="3">
    <source>
        <dbReference type="SMART" id="SM00479"/>
    </source>
</evidence>
<reference evidence="4 5" key="1">
    <citation type="submission" date="2015-11" db="EMBL/GenBank/DDBJ databases">
        <title>Draft Genome Sequence of the Strain BR 10423 (Rhizobium sp.) isolated from nodules of Mimosa pudica.</title>
        <authorList>
            <person name="Barauna A.C."/>
            <person name="Zilli J.E."/>
            <person name="Simoes-Araujo J.L."/>
            <person name="Reis V.M."/>
            <person name="James E.K."/>
            <person name="Reis F.B.Jr."/>
            <person name="Rouws L.F."/>
            <person name="Passos S.R."/>
            <person name="Gois S.R."/>
        </authorList>
    </citation>
    <scope>NUCLEOTIDE SEQUENCE [LARGE SCALE GENOMIC DNA]</scope>
    <source>
        <strain evidence="4 5">BR10423</strain>
    </source>
</reference>
<dbReference type="FunFam" id="3.30.420.10:FF:000045">
    <property type="entry name" value="3'-5' exonuclease DinG"/>
    <property type="match status" value="1"/>
</dbReference>
<dbReference type="InterPro" id="IPR036397">
    <property type="entry name" value="RNaseH_sf"/>
</dbReference>
<protein>
    <submittedName>
        <fullName evidence="4">DNA polymerase III subunit epsilon</fullName>
    </submittedName>
</protein>
<sequence>MIDVSTLEELASGLEASPDYRILRRLRPRPRIEGFDDAETRMGLLVDVETTGLDPEQEEIIELAMVPFRYTLNGEVVEVLEPFDRLRKPVKPISPEITALTGITDAMVSGQSIDPAEITASAAPAHVVIAHNAAFDRRFLERFNPVFSTKPWACSMSEIDWAFEGFEGTKLSYLAMALGFFYDRHRAANDCLAAIEILARELPRAGVTALAKLLEHARLPTWRIWAENSPFEFKDVLKARGYRWNGDENGKPRSWHVDIADAEKDAEVSYLLREIYRHDADVRTVRITAYDRFSTRV</sequence>
<evidence type="ECO:0000313" key="5">
    <source>
        <dbReference type="Proteomes" id="UP000068164"/>
    </source>
</evidence>
<keyword evidence="5" id="KW-1185">Reference proteome</keyword>
<evidence type="ECO:0000256" key="2">
    <source>
        <dbReference type="ARBA" id="ARBA00026073"/>
    </source>
</evidence>
<comment type="caution">
    <text evidence="4">The sequence shown here is derived from an EMBL/GenBank/DDBJ whole genome shotgun (WGS) entry which is preliminary data.</text>
</comment>
<dbReference type="Gene3D" id="3.30.420.10">
    <property type="entry name" value="Ribonuclease H-like superfamily/Ribonuclease H"/>
    <property type="match status" value="1"/>
</dbReference>
<dbReference type="GO" id="GO:0003676">
    <property type="term" value="F:nucleic acid binding"/>
    <property type="evidence" value="ECO:0007669"/>
    <property type="project" value="InterPro"/>
</dbReference>
<dbReference type="Pfam" id="PF00929">
    <property type="entry name" value="RNase_T"/>
    <property type="match status" value="1"/>
</dbReference>
<dbReference type="GO" id="GO:0008408">
    <property type="term" value="F:3'-5' exonuclease activity"/>
    <property type="evidence" value="ECO:0007669"/>
    <property type="project" value="TreeGrafter"/>
</dbReference>
<feature type="domain" description="Exonuclease" evidence="3">
    <location>
        <begin position="42"/>
        <end position="207"/>
    </location>
</feature>
<comment type="function">
    <text evidence="1">DNA polymerase III is a complex, multichain enzyme responsible for most of the replicative synthesis in bacteria. The epsilon subunit contain the editing function and is a proofreading 3'-5' exonuclease.</text>
</comment>
<accession>A0A109JNE3</accession>
<dbReference type="RefSeq" id="WP_028746966.1">
    <property type="nucleotide sequence ID" value="NZ_LNCD01000075.1"/>
</dbReference>
<dbReference type="OrthoDB" id="9808528at2"/>
<dbReference type="Proteomes" id="UP000068164">
    <property type="component" value="Unassembled WGS sequence"/>
</dbReference>
<dbReference type="GO" id="GO:0005829">
    <property type="term" value="C:cytosol"/>
    <property type="evidence" value="ECO:0007669"/>
    <property type="project" value="TreeGrafter"/>
</dbReference>
<dbReference type="NCBIfam" id="NF006615">
    <property type="entry name" value="PRK09182.1"/>
    <property type="match status" value="1"/>
</dbReference>
<organism evidence="4 5">
    <name type="scientific">Rhizobium altiplani</name>
    <dbReference type="NCBI Taxonomy" id="1864509"/>
    <lineage>
        <taxon>Bacteria</taxon>
        <taxon>Pseudomonadati</taxon>
        <taxon>Pseudomonadota</taxon>
        <taxon>Alphaproteobacteria</taxon>
        <taxon>Hyphomicrobiales</taxon>
        <taxon>Rhizobiaceae</taxon>
        <taxon>Rhizobium/Agrobacterium group</taxon>
        <taxon>Rhizobium</taxon>
    </lineage>
</organism>
<dbReference type="PANTHER" id="PTHR30231:SF37">
    <property type="entry name" value="EXODEOXYRIBONUCLEASE 10"/>
    <property type="match status" value="1"/>
</dbReference>
<comment type="subunit">
    <text evidence="2">DNA polymerase III contains a core (composed of alpha, epsilon and theta chains) that associates with a tau subunit. This core dimerizes to form the POLIII' complex. PolIII' associates with the gamma complex (composed of gamma, delta, delta', psi and chi chains) and with the beta chain to form the complete DNA polymerase III complex.</text>
</comment>
<name>A0A109JNE3_9HYPH</name>
<dbReference type="InterPro" id="IPR013520">
    <property type="entry name" value="Ribonucl_H"/>
</dbReference>
<evidence type="ECO:0000313" key="4">
    <source>
        <dbReference type="EMBL" id="KWV51988.1"/>
    </source>
</evidence>